<dbReference type="AlphaFoldDB" id="A0A9W9Z4U1"/>
<evidence type="ECO:0008006" key="4">
    <source>
        <dbReference type="Google" id="ProtNLM"/>
    </source>
</evidence>
<accession>A0A9W9Z4U1</accession>
<keyword evidence="1" id="KW-0472">Membrane</keyword>
<keyword evidence="1" id="KW-1133">Transmembrane helix</keyword>
<sequence>MISVIVLSTGAVVVFCGRSCLEGLHLAVFRMPPSLAELNEARRRMIQTVVWFTLALIISVYVRDIQYAIALIGGLAALFIFFYPGICLVQEMLQYSVLTTTRKLLIVLGLWYVVVGVFIFADSEVLAIMQDITGKGLY</sequence>
<proteinExistence type="predicted"/>
<dbReference type="Proteomes" id="UP001163046">
    <property type="component" value="Unassembled WGS sequence"/>
</dbReference>
<organism evidence="2 3">
    <name type="scientific">Desmophyllum pertusum</name>
    <dbReference type="NCBI Taxonomy" id="174260"/>
    <lineage>
        <taxon>Eukaryota</taxon>
        <taxon>Metazoa</taxon>
        <taxon>Cnidaria</taxon>
        <taxon>Anthozoa</taxon>
        <taxon>Hexacorallia</taxon>
        <taxon>Scleractinia</taxon>
        <taxon>Caryophylliina</taxon>
        <taxon>Caryophylliidae</taxon>
        <taxon>Desmophyllum</taxon>
    </lineage>
</organism>
<comment type="caution">
    <text evidence="2">The sequence shown here is derived from an EMBL/GenBank/DDBJ whole genome shotgun (WGS) entry which is preliminary data.</text>
</comment>
<dbReference type="OrthoDB" id="438545at2759"/>
<dbReference type="EMBL" id="MU826827">
    <property type="protein sequence ID" value="KAJ7374950.1"/>
    <property type="molecule type" value="Genomic_DNA"/>
</dbReference>
<evidence type="ECO:0000256" key="1">
    <source>
        <dbReference type="SAM" id="Phobius"/>
    </source>
</evidence>
<feature type="transmembrane region" description="Helical" evidence="1">
    <location>
        <begin position="67"/>
        <end position="84"/>
    </location>
</feature>
<evidence type="ECO:0000313" key="2">
    <source>
        <dbReference type="EMBL" id="KAJ7374950.1"/>
    </source>
</evidence>
<name>A0A9W9Z4U1_9CNID</name>
<gene>
    <name evidence="2" type="ORF">OS493_005310</name>
</gene>
<evidence type="ECO:0000313" key="3">
    <source>
        <dbReference type="Proteomes" id="UP001163046"/>
    </source>
</evidence>
<feature type="transmembrane region" description="Helical" evidence="1">
    <location>
        <begin position="104"/>
        <end position="121"/>
    </location>
</feature>
<reference evidence="2" key="1">
    <citation type="submission" date="2023-01" db="EMBL/GenBank/DDBJ databases">
        <title>Genome assembly of the deep-sea coral Lophelia pertusa.</title>
        <authorList>
            <person name="Herrera S."/>
            <person name="Cordes E."/>
        </authorList>
    </citation>
    <scope>NUCLEOTIDE SEQUENCE</scope>
    <source>
        <strain evidence="2">USNM1676648</strain>
        <tissue evidence="2">Polyp</tissue>
    </source>
</reference>
<feature type="transmembrane region" description="Helical" evidence="1">
    <location>
        <begin position="44"/>
        <end position="62"/>
    </location>
</feature>
<keyword evidence="1" id="KW-0812">Transmembrane</keyword>
<protein>
    <recommendedName>
        <fullName evidence="4">Amino acid transporter transmembrane domain-containing protein</fullName>
    </recommendedName>
</protein>
<keyword evidence="3" id="KW-1185">Reference proteome</keyword>